<evidence type="ECO:0000256" key="1">
    <source>
        <dbReference type="SAM" id="MobiDB-lite"/>
    </source>
</evidence>
<dbReference type="Proteomes" id="UP000073492">
    <property type="component" value="Unassembled WGS sequence"/>
</dbReference>
<feature type="region of interest" description="Disordered" evidence="1">
    <location>
        <begin position="15"/>
        <end position="36"/>
    </location>
</feature>
<accession>A0A139H2H0</accession>
<organism evidence="2 3">
    <name type="scientific">Pseudocercospora musae</name>
    <dbReference type="NCBI Taxonomy" id="113226"/>
    <lineage>
        <taxon>Eukaryota</taxon>
        <taxon>Fungi</taxon>
        <taxon>Dikarya</taxon>
        <taxon>Ascomycota</taxon>
        <taxon>Pezizomycotina</taxon>
        <taxon>Dothideomycetes</taxon>
        <taxon>Dothideomycetidae</taxon>
        <taxon>Mycosphaerellales</taxon>
        <taxon>Mycosphaerellaceae</taxon>
        <taxon>Pseudocercospora</taxon>
    </lineage>
</organism>
<reference evidence="2 3" key="1">
    <citation type="submission" date="2015-07" db="EMBL/GenBank/DDBJ databases">
        <title>Comparative genomics of the Sigatoka disease complex on banana suggests a link between parallel evolutionary changes in Pseudocercospora fijiensis and Pseudocercospora eumusae and increased virulence on the banana host.</title>
        <authorList>
            <person name="Chang T.-C."/>
            <person name="Salvucci A."/>
            <person name="Crous P.W."/>
            <person name="Stergiopoulos I."/>
        </authorList>
    </citation>
    <scope>NUCLEOTIDE SEQUENCE [LARGE SCALE GENOMIC DNA]</scope>
    <source>
        <strain evidence="2 3">CBS 116634</strain>
    </source>
</reference>
<feature type="compositionally biased region" description="Basic and acidic residues" evidence="1">
    <location>
        <begin position="22"/>
        <end position="32"/>
    </location>
</feature>
<comment type="caution">
    <text evidence="2">The sequence shown here is derived from an EMBL/GenBank/DDBJ whole genome shotgun (WGS) entry which is preliminary data.</text>
</comment>
<dbReference type="OrthoDB" id="3648633at2759"/>
<dbReference type="STRING" id="113226.A0A139H2H0"/>
<dbReference type="AlphaFoldDB" id="A0A139H2H0"/>
<name>A0A139H2H0_9PEZI</name>
<protein>
    <submittedName>
        <fullName evidence="2">Uncharacterized protein</fullName>
    </submittedName>
</protein>
<proteinExistence type="predicted"/>
<evidence type="ECO:0000313" key="2">
    <source>
        <dbReference type="EMBL" id="KXS96634.1"/>
    </source>
</evidence>
<sequence length="156" mass="18105">MASALLLLLAERRSPPSRFSPRKQDRRPEKVSDGMLQPGPSFLISLWLFGDNIQDEEFCDATTCKLVDAIADKQYETVTLPNSDTVLMVYLGTTTGSPLRRCLVEVFADHFESEWTLKGYLQEFKVDLLKKFVERRGLKKFKCYSEKDRSEWMKRK</sequence>
<evidence type="ECO:0000313" key="3">
    <source>
        <dbReference type="Proteomes" id="UP000073492"/>
    </source>
</evidence>
<keyword evidence="3" id="KW-1185">Reference proteome</keyword>
<dbReference type="EMBL" id="LFZO01000824">
    <property type="protein sequence ID" value="KXS96634.1"/>
    <property type="molecule type" value="Genomic_DNA"/>
</dbReference>
<gene>
    <name evidence="2" type="ORF">AC579_5771</name>
</gene>